<dbReference type="InterPro" id="IPR012337">
    <property type="entry name" value="RNaseH-like_sf"/>
</dbReference>
<feature type="domain" description="Integrase catalytic" evidence="1">
    <location>
        <begin position="1"/>
        <end position="100"/>
    </location>
</feature>
<dbReference type="InterPro" id="IPR036397">
    <property type="entry name" value="RNaseH_sf"/>
</dbReference>
<evidence type="ECO:0000313" key="4">
    <source>
        <dbReference type="EMBL" id="CAF4165484.1"/>
    </source>
</evidence>
<dbReference type="GO" id="GO:0015074">
    <property type="term" value="P:DNA integration"/>
    <property type="evidence" value="ECO:0007669"/>
    <property type="project" value="InterPro"/>
</dbReference>
<evidence type="ECO:0000313" key="5">
    <source>
        <dbReference type="EMBL" id="CAF4237709.1"/>
    </source>
</evidence>
<evidence type="ECO:0000259" key="1">
    <source>
        <dbReference type="PROSITE" id="PS50994"/>
    </source>
</evidence>
<dbReference type="InterPro" id="IPR050951">
    <property type="entry name" value="Retrovirus_Pol_polyprotein"/>
</dbReference>
<dbReference type="PANTHER" id="PTHR37984">
    <property type="entry name" value="PROTEIN CBG26694"/>
    <property type="match status" value="1"/>
</dbReference>
<dbReference type="EMBL" id="CAJOBG010008201">
    <property type="protein sequence ID" value="CAF4237709.1"/>
    <property type="molecule type" value="Genomic_DNA"/>
</dbReference>
<dbReference type="EMBL" id="CAJNRG010001009">
    <property type="protein sequence ID" value="CAF2025410.1"/>
    <property type="molecule type" value="Genomic_DNA"/>
</dbReference>
<evidence type="ECO:0000313" key="7">
    <source>
        <dbReference type="Proteomes" id="UP000663866"/>
    </source>
</evidence>
<comment type="caution">
    <text evidence="3">The sequence shown here is derived from an EMBL/GenBank/DDBJ whole genome shotgun (WGS) entry which is preliminary data.</text>
</comment>
<evidence type="ECO:0000313" key="2">
    <source>
        <dbReference type="EMBL" id="CAF2025410.1"/>
    </source>
</evidence>
<dbReference type="Gene3D" id="3.30.420.10">
    <property type="entry name" value="Ribonuclease H-like superfamily/Ribonuclease H"/>
    <property type="match status" value="1"/>
</dbReference>
<dbReference type="PANTHER" id="PTHR37984:SF15">
    <property type="entry name" value="INTEGRASE CATALYTIC DOMAIN-CONTAINING PROTEIN"/>
    <property type="match status" value="1"/>
</dbReference>
<evidence type="ECO:0000313" key="3">
    <source>
        <dbReference type="EMBL" id="CAF2122844.1"/>
    </source>
</evidence>
<name>A0A816W9F6_9BILA</name>
<organism evidence="3 6">
    <name type="scientific">Rotaria magnacalcarata</name>
    <dbReference type="NCBI Taxonomy" id="392030"/>
    <lineage>
        <taxon>Eukaryota</taxon>
        <taxon>Metazoa</taxon>
        <taxon>Spiralia</taxon>
        <taxon>Gnathifera</taxon>
        <taxon>Rotifera</taxon>
        <taxon>Eurotatoria</taxon>
        <taxon>Bdelloidea</taxon>
        <taxon>Philodinida</taxon>
        <taxon>Philodinidae</taxon>
        <taxon>Rotaria</taxon>
    </lineage>
</organism>
<dbReference type="EMBL" id="CAJNRF010010662">
    <property type="protein sequence ID" value="CAF2122844.1"/>
    <property type="molecule type" value="Genomic_DNA"/>
</dbReference>
<dbReference type="PROSITE" id="PS50994">
    <property type="entry name" value="INTEGRASE"/>
    <property type="match status" value="1"/>
</dbReference>
<dbReference type="Proteomes" id="UP000663887">
    <property type="component" value="Unassembled WGS sequence"/>
</dbReference>
<dbReference type="EMBL" id="CAJOBF010005147">
    <property type="protein sequence ID" value="CAF4165484.1"/>
    <property type="molecule type" value="Genomic_DNA"/>
</dbReference>
<dbReference type="Proteomes" id="UP000663856">
    <property type="component" value="Unassembled WGS sequence"/>
</dbReference>
<reference evidence="3" key="1">
    <citation type="submission" date="2021-02" db="EMBL/GenBank/DDBJ databases">
        <authorList>
            <person name="Nowell W R."/>
        </authorList>
    </citation>
    <scope>NUCLEOTIDE SEQUENCE</scope>
</reference>
<protein>
    <recommendedName>
        <fullName evidence="1">Integrase catalytic domain-containing protein</fullName>
    </recommendedName>
</protein>
<sequence length="218" mass="25279">MIYGVLLEILTDNEQHFPSSLYESLLTLTGCCHVKTTPYNPQANGQCERHNATLLPNLIALSNRSKSNWDDKLLPTTFNYNSTRHDSTGYTPFELMFARHPRFIADLNSFLTTPHNISHYHHTMEQFIAHVKIAARKNTIRNQHLAKQRFDQNRSHLQYSVGRTILIRNCNPTMNKLSPKFIGPYTIINRIRDKTYIVQHDGTGRRVQVTVQDIRSFN</sequence>
<accession>A0A816W9F6</accession>
<dbReference type="InterPro" id="IPR001584">
    <property type="entry name" value="Integrase_cat-core"/>
</dbReference>
<dbReference type="SUPFAM" id="SSF53098">
    <property type="entry name" value="Ribonuclease H-like"/>
    <property type="match status" value="1"/>
</dbReference>
<dbReference type="GO" id="GO:0003676">
    <property type="term" value="F:nucleic acid binding"/>
    <property type="evidence" value="ECO:0007669"/>
    <property type="project" value="InterPro"/>
</dbReference>
<keyword evidence="7" id="KW-1185">Reference proteome</keyword>
<gene>
    <name evidence="5" type="ORF">OVN521_LOCUS28338</name>
    <name evidence="4" type="ORF">UXM345_LOCUS25955</name>
    <name evidence="3" type="ORF">WKI299_LOCUS24716</name>
    <name evidence="2" type="ORF">XDN619_LOCUS4518</name>
</gene>
<evidence type="ECO:0000313" key="6">
    <source>
        <dbReference type="Proteomes" id="UP000663856"/>
    </source>
</evidence>
<dbReference type="Proteomes" id="UP000663842">
    <property type="component" value="Unassembled WGS sequence"/>
</dbReference>
<proteinExistence type="predicted"/>
<dbReference type="Proteomes" id="UP000663866">
    <property type="component" value="Unassembled WGS sequence"/>
</dbReference>
<dbReference type="AlphaFoldDB" id="A0A816W9F6"/>